<name>A0AA39LMZ7_9BILA</name>
<comment type="caution">
    <text evidence="3">The sequence shown here is derived from an EMBL/GenBank/DDBJ whole genome shotgun (WGS) entry which is preliminary data.</text>
</comment>
<feature type="compositionally biased region" description="Polar residues" evidence="1">
    <location>
        <begin position="16"/>
        <end position="26"/>
    </location>
</feature>
<dbReference type="InterPro" id="IPR057001">
    <property type="entry name" value="RYYR-CCHC"/>
</dbReference>
<feature type="region of interest" description="Disordered" evidence="1">
    <location>
        <begin position="336"/>
        <end position="355"/>
    </location>
</feature>
<gene>
    <name evidence="3" type="ORF">QR680_017066</name>
</gene>
<keyword evidence="4" id="KW-1185">Reference proteome</keyword>
<dbReference type="Pfam" id="PF23674">
    <property type="entry name" value="RYYR-CCHC"/>
    <property type="match status" value="1"/>
</dbReference>
<dbReference type="EMBL" id="JAUCMV010000004">
    <property type="protein sequence ID" value="KAK0403681.1"/>
    <property type="molecule type" value="Genomic_DNA"/>
</dbReference>
<feature type="region of interest" description="Disordered" evidence="1">
    <location>
        <begin position="1"/>
        <end position="55"/>
    </location>
</feature>
<evidence type="ECO:0000256" key="1">
    <source>
        <dbReference type="SAM" id="MobiDB-lite"/>
    </source>
</evidence>
<dbReference type="AlphaFoldDB" id="A0AA39LMZ7"/>
<evidence type="ECO:0000313" key="4">
    <source>
        <dbReference type="Proteomes" id="UP001175271"/>
    </source>
</evidence>
<sequence>MSLDVPTKMDTEESHAANSEEGSSTTQKRKRNEDSTGSKSEEPCAKRERRESSESEIIDVVGGIVSDVTLCEILPGPSTWKHERERRGRINWNRPEVQHLLLELNEKRVDRQTVVECLEKLTGIRVTTATVARQAQKLKIPNELDDESYVAMRKVKSNSKSPVADDDEEDEFSTEDYLDEDGNWIPRFEWSFTQRGSRGLMVFETENRVRLYRLGGKTADGGDRACYFRCSQCDRLRFRSTPIKFEYGVLANSLTPAHDPNCRPLTMNEALNQQLDRQARSLVKTGVPPKKAHDLIKRSSAGGEGLMPDFKRVSKAYYRVRRWAKEHQVALGFRPAVDNSDDKSEDGDKLIDVTN</sequence>
<dbReference type="Proteomes" id="UP001175271">
    <property type="component" value="Unassembled WGS sequence"/>
</dbReference>
<proteinExistence type="predicted"/>
<accession>A0AA39LMZ7</accession>
<organism evidence="3 4">
    <name type="scientific">Steinernema hermaphroditum</name>
    <dbReference type="NCBI Taxonomy" id="289476"/>
    <lineage>
        <taxon>Eukaryota</taxon>
        <taxon>Metazoa</taxon>
        <taxon>Ecdysozoa</taxon>
        <taxon>Nematoda</taxon>
        <taxon>Chromadorea</taxon>
        <taxon>Rhabditida</taxon>
        <taxon>Tylenchina</taxon>
        <taxon>Panagrolaimomorpha</taxon>
        <taxon>Strongyloidoidea</taxon>
        <taxon>Steinernematidae</taxon>
        <taxon>Steinernema</taxon>
    </lineage>
</organism>
<feature type="compositionally biased region" description="Basic and acidic residues" evidence="1">
    <location>
        <begin position="340"/>
        <end position="355"/>
    </location>
</feature>
<reference evidence="3" key="1">
    <citation type="submission" date="2023-06" db="EMBL/GenBank/DDBJ databases">
        <title>Genomic analysis of the entomopathogenic nematode Steinernema hermaphroditum.</title>
        <authorList>
            <person name="Schwarz E.M."/>
            <person name="Heppert J.K."/>
            <person name="Baniya A."/>
            <person name="Schwartz H.T."/>
            <person name="Tan C.-H."/>
            <person name="Antoshechkin I."/>
            <person name="Sternberg P.W."/>
            <person name="Goodrich-Blair H."/>
            <person name="Dillman A.R."/>
        </authorList>
    </citation>
    <scope>NUCLEOTIDE SEQUENCE</scope>
    <source>
        <strain evidence="3">PS9179</strain>
        <tissue evidence="3">Whole animal</tissue>
    </source>
</reference>
<feature type="compositionally biased region" description="Basic and acidic residues" evidence="1">
    <location>
        <begin position="31"/>
        <end position="53"/>
    </location>
</feature>
<protein>
    <recommendedName>
        <fullName evidence="2">RYYR-CCHC domain-containing protein</fullName>
    </recommendedName>
</protein>
<feature type="domain" description="RYYR-CCHC" evidence="2">
    <location>
        <begin position="193"/>
        <end position="262"/>
    </location>
</feature>
<evidence type="ECO:0000259" key="2">
    <source>
        <dbReference type="Pfam" id="PF23674"/>
    </source>
</evidence>
<evidence type="ECO:0000313" key="3">
    <source>
        <dbReference type="EMBL" id="KAK0403681.1"/>
    </source>
</evidence>